<proteinExistence type="predicted"/>
<keyword evidence="2" id="KW-0472">Membrane</keyword>
<keyword evidence="2" id="KW-0812">Transmembrane</keyword>
<dbReference type="AlphaFoldDB" id="A0AA39MWD2"/>
<protein>
    <submittedName>
        <fullName evidence="3">Uncharacterized protein</fullName>
    </submittedName>
</protein>
<organism evidence="3 4">
    <name type="scientific">Armillaria borealis</name>
    <dbReference type="NCBI Taxonomy" id="47425"/>
    <lineage>
        <taxon>Eukaryota</taxon>
        <taxon>Fungi</taxon>
        <taxon>Dikarya</taxon>
        <taxon>Basidiomycota</taxon>
        <taxon>Agaricomycotina</taxon>
        <taxon>Agaricomycetes</taxon>
        <taxon>Agaricomycetidae</taxon>
        <taxon>Agaricales</taxon>
        <taxon>Marasmiineae</taxon>
        <taxon>Physalacriaceae</taxon>
        <taxon>Armillaria</taxon>
    </lineage>
</organism>
<evidence type="ECO:0000313" key="4">
    <source>
        <dbReference type="Proteomes" id="UP001175226"/>
    </source>
</evidence>
<evidence type="ECO:0000256" key="1">
    <source>
        <dbReference type="SAM" id="MobiDB-lite"/>
    </source>
</evidence>
<keyword evidence="4" id="KW-1185">Reference proteome</keyword>
<feature type="compositionally biased region" description="Basic residues" evidence="1">
    <location>
        <begin position="81"/>
        <end position="100"/>
    </location>
</feature>
<feature type="region of interest" description="Disordered" evidence="1">
    <location>
        <begin position="62"/>
        <end position="111"/>
    </location>
</feature>
<reference evidence="3" key="1">
    <citation type="submission" date="2023-06" db="EMBL/GenBank/DDBJ databases">
        <authorList>
            <consortium name="Lawrence Berkeley National Laboratory"/>
            <person name="Ahrendt S."/>
            <person name="Sahu N."/>
            <person name="Indic B."/>
            <person name="Wong-Bajracharya J."/>
            <person name="Merenyi Z."/>
            <person name="Ke H.-M."/>
            <person name="Monk M."/>
            <person name="Kocsube S."/>
            <person name="Drula E."/>
            <person name="Lipzen A."/>
            <person name="Balint B."/>
            <person name="Henrissat B."/>
            <person name="Andreopoulos B."/>
            <person name="Martin F.M."/>
            <person name="Harder C.B."/>
            <person name="Rigling D."/>
            <person name="Ford K.L."/>
            <person name="Foster G.D."/>
            <person name="Pangilinan J."/>
            <person name="Papanicolaou A."/>
            <person name="Barry K."/>
            <person name="LaButti K."/>
            <person name="Viragh M."/>
            <person name="Koriabine M."/>
            <person name="Yan M."/>
            <person name="Riley R."/>
            <person name="Champramary S."/>
            <person name="Plett K.L."/>
            <person name="Tsai I.J."/>
            <person name="Slot J."/>
            <person name="Sipos G."/>
            <person name="Plett J."/>
            <person name="Nagy L.G."/>
            <person name="Grigoriev I.V."/>
        </authorList>
    </citation>
    <scope>NUCLEOTIDE SEQUENCE</scope>
    <source>
        <strain evidence="3">FPL87.14</strain>
    </source>
</reference>
<dbReference type="EMBL" id="JAUEPT010000009">
    <property type="protein sequence ID" value="KAK0448504.1"/>
    <property type="molecule type" value="Genomic_DNA"/>
</dbReference>
<feature type="transmembrane region" description="Helical" evidence="2">
    <location>
        <begin position="195"/>
        <end position="218"/>
    </location>
</feature>
<gene>
    <name evidence="3" type="ORF">EV421DRAFT_1462727</name>
</gene>
<keyword evidence="2" id="KW-1133">Transmembrane helix</keyword>
<dbReference type="Proteomes" id="UP001175226">
    <property type="component" value="Unassembled WGS sequence"/>
</dbReference>
<feature type="transmembrane region" description="Helical" evidence="2">
    <location>
        <begin position="224"/>
        <end position="247"/>
    </location>
</feature>
<sequence length="249" mass="26381">MTVSGLLVRAVRICIFLRIKGPWANVKNPHSPSFKVVSFPHPQSFSSSHVLLPRTHRSFGILPRRQSKPRFSSPPPSRPSQIRHRPGSPRRCNCPRHQSRTSRALPIRSYQKSRVSSRTTPSLRTWLCLSSTTSSGLIKNATFELGSLDKTSVAVGGTNEALATLVAGIITDVSGTMDGLTSASIDTSSLDVGSILLDIGGVLAGLVGVLVAIVGGLLLLLLPILLPVVGLVVTLVVGLVGGLLGLLHL</sequence>
<name>A0AA39MWD2_9AGAR</name>
<accession>A0AA39MWD2</accession>
<evidence type="ECO:0000256" key="2">
    <source>
        <dbReference type="SAM" id="Phobius"/>
    </source>
</evidence>
<evidence type="ECO:0000313" key="3">
    <source>
        <dbReference type="EMBL" id="KAK0448504.1"/>
    </source>
</evidence>
<comment type="caution">
    <text evidence="3">The sequence shown here is derived from an EMBL/GenBank/DDBJ whole genome shotgun (WGS) entry which is preliminary data.</text>
</comment>